<keyword evidence="2" id="KW-1185">Reference proteome</keyword>
<evidence type="ECO:0000313" key="2">
    <source>
        <dbReference type="Proteomes" id="UP001054837"/>
    </source>
</evidence>
<reference evidence="1 2" key="1">
    <citation type="submission" date="2021-06" db="EMBL/GenBank/DDBJ databases">
        <title>Caerostris darwini draft genome.</title>
        <authorList>
            <person name="Kono N."/>
            <person name="Arakawa K."/>
        </authorList>
    </citation>
    <scope>NUCLEOTIDE SEQUENCE [LARGE SCALE GENOMIC DNA]</scope>
</reference>
<dbReference type="Proteomes" id="UP001054837">
    <property type="component" value="Unassembled WGS sequence"/>
</dbReference>
<proteinExistence type="predicted"/>
<protein>
    <submittedName>
        <fullName evidence="1">Uncharacterized protein</fullName>
    </submittedName>
</protein>
<gene>
    <name evidence="1" type="ORF">CDAR_59781</name>
</gene>
<comment type="caution">
    <text evidence="1">The sequence shown here is derived from an EMBL/GenBank/DDBJ whole genome shotgun (WGS) entry which is preliminary data.</text>
</comment>
<accession>A0AAV4RSH9</accession>
<dbReference type="EMBL" id="BPLQ01006523">
    <property type="protein sequence ID" value="GIY23240.1"/>
    <property type="molecule type" value="Genomic_DNA"/>
</dbReference>
<evidence type="ECO:0000313" key="1">
    <source>
        <dbReference type="EMBL" id="GIY23240.1"/>
    </source>
</evidence>
<dbReference type="AlphaFoldDB" id="A0AAV4RSH9"/>
<name>A0AAV4RSH9_9ARAC</name>
<organism evidence="1 2">
    <name type="scientific">Caerostris darwini</name>
    <dbReference type="NCBI Taxonomy" id="1538125"/>
    <lineage>
        <taxon>Eukaryota</taxon>
        <taxon>Metazoa</taxon>
        <taxon>Ecdysozoa</taxon>
        <taxon>Arthropoda</taxon>
        <taxon>Chelicerata</taxon>
        <taxon>Arachnida</taxon>
        <taxon>Araneae</taxon>
        <taxon>Araneomorphae</taxon>
        <taxon>Entelegynae</taxon>
        <taxon>Araneoidea</taxon>
        <taxon>Araneidae</taxon>
        <taxon>Caerostris</taxon>
    </lineage>
</organism>
<sequence>MRILIRTVRTRSRIKKRTSLRELQQLTKQNESEFLFMLLTSFWWCERIFLKLLRGQGLDQHLNSRSRKPLLTRTNDFHENLLLCSSQTILLLCGGGGRGMV</sequence>